<feature type="domain" description="RNA polymerase sigma-70 region 2" evidence="6">
    <location>
        <begin position="29"/>
        <end position="95"/>
    </location>
</feature>
<dbReference type="Gene3D" id="1.10.1740.10">
    <property type="match status" value="1"/>
</dbReference>
<evidence type="ECO:0000256" key="2">
    <source>
        <dbReference type="ARBA" id="ARBA00023015"/>
    </source>
</evidence>
<evidence type="ECO:0000256" key="4">
    <source>
        <dbReference type="ARBA" id="ARBA00023125"/>
    </source>
</evidence>
<dbReference type="SUPFAM" id="SSF88659">
    <property type="entry name" value="Sigma3 and sigma4 domains of RNA polymerase sigma factors"/>
    <property type="match status" value="1"/>
</dbReference>
<dbReference type="PANTHER" id="PTHR43133:SF8">
    <property type="entry name" value="RNA POLYMERASE SIGMA FACTOR HI_1459-RELATED"/>
    <property type="match status" value="1"/>
</dbReference>
<dbReference type="InterPro" id="IPR039425">
    <property type="entry name" value="RNA_pol_sigma-70-like"/>
</dbReference>
<evidence type="ECO:0000256" key="5">
    <source>
        <dbReference type="ARBA" id="ARBA00023163"/>
    </source>
</evidence>
<organism evidence="8 9">
    <name type="scientific">Sediminibacillus dalangtanensis</name>
    <dbReference type="NCBI Taxonomy" id="2729421"/>
    <lineage>
        <taxon>Bacteria</taxon>
        <taxon>Bacillati</taxon>
        <taxon>Bacillota</taxon>
        <taxon>Bacilli</taxon>
        <taxon>Bacillales</taxon>
        <taxon>Bacillaceae</taxon>
        <taxon>Sediminibacillus</taxon>
    </lineage>
</organism>
<name>A0ABX7VY23_9BACI</name>
<dbReference type="InterPro" id="IPR014284">
    <property type="entry name" value="RNA_pol_sigma-70_dom"/>
</dbReference>
<accession>A0ABX7VY23</accession>
<evidence type="ECO:0000259" key="6">
    <source>
        <dbReference type="Pfam" id="PF04542"/>
    </source>
</evidence>
<dbReference type="NCBIfam" id="TIGR02937">
    <property type="entry name" value="sigma70-ECF"/>
    <property type="match status" value="1"/>
</dbReference>
<feature type="domain" description="RNA polymerase sigma factor 70 region 4 type 2" evidence="7">
    <location>
        <begin position="125"/>
        <end position="178"/>
    </location>
</feature>
<dbReference type="Gene3D" id="1.10.10.10">
    <property type="entry name" value="Winged helix-like DNA-binding domain superfamily/Winged helix DNA-binding domain"/>
    <property type="match status" value="1"/>
</dbReference>
<dbReference type="PANTHER" id="PTHR43133">
    <property type="entry name" value="RNA POLYMERASE ECF-TYPE SIGMA FACTO"/>
    <property type="match status" value="1"/>
</dbReference>
<protein>
    <submittedName>
        <fullName evidence="8">Sigma-70 family RNA polymerase sigma factor</fullName>
    </submittedName>
</protein>
<sequence length="187" mass="22245">MVRRGGASIQDELLIKKIKSGNQQALRLLIERYKHHVFKVTMSVLHDEKAAEDAAQETFIKMVDALPSYQHQGFKTWLGRIAFHKAIDSRRKQQRMKEDFNGPCQEYHHGQVDSAEEQVLLRERRQRIREQIDQLPEKLQFAVRCYYLEGMSYAEIANQLDLAEKTIEVRLYRARKWMKAHWKEDDF</sequence>
<dbReference type="Proteomes" id="UP000665043">
    <property type="component" value="Chromosome"/>
</dbReference>
<dbReference type="InterPro" id="IPR013324">
    <property type="entry name" value="RNA_pol_sigma_r3/r4-like"/>
</dbReference>
<dbReference type="EMBL" id="CP046956">
    <property type="protein sequence ID" value="QTN00960.1"/>
    <property type="molecule type" value="Genomic_DNA"/>
</dbReference>
<dbReference type="CDD" id="cd06171">
    <property type="entry name" value="Sigma70_r4"/>
    <property type="match status" value="1"/>
</dbReference>
<dbReference type="InterPro" id="IPR013325">
    <property type="entry name" value="RNA_pol_sigma_r2"/>
</dbReference>
<dbReference type="InterPro" id="IPR013249">
    <property type="entry name" value="RNA_pol_sigma70_r4_t2"/>
</dbReference>
<evidence type="ECO:0000256" key="3">
    <source>
        <dbReference type="ARBA" id="ARBA00023082"/>
    </source>
</evidence>
<gene>
    <name evidence="8" type="ORF">ERJ70_17705</name>
</gene>
<dbReference type="Pfam" id="PF04542">
    <property type="entry name" value="Sigma70_r2"/>
    <property type="match status" value="1"/>
</dbReference>
<evidence type="ECO:0000313" key="9">
    <source>
        <dbReference type="Proteomes" id="UP000665043"/>
    </source>
</evidence>
<dbReference type="Pfam" id="PF08281">
    <property type="entry name" value="Sigma70_r4_2"/>
    <property type="match status" value="1"/>
</dbReference>
<dbReference type="InterPro" id="IPR036388">
    <property type="entry name" value="WH-like_DNA-bd_sf"/>
</dbReference>
<evidence type="ECO:0000256" key="1">
    <source>
        <dbReference type="ARBA" id="ARBA00010641"/>
    </source>
</evidence>
<dbReference type="InterPro" id="IPR007627">
    <property type="entry name" value="RNA_pol_sigma70_r2"/>
</dbReference>
<keyword evidence="5" id="KW-0804">Transcription</keyword>
<keyword evidence="9" id="KW-1185">Reference proteome</keyword>
<dbReference type="SUPFAM" id="SSF88946">
    <property type="entry name" value="Sigma2 domain of RNA polymerase sigma factors"/>
    <property type="match status" value="1"/>
</dbReference>
<evidence type="ECO:0000313" key="8">
    <source>
        <dbReference type="EMBL" id="QTN00960.1"/>
    </source>
</evidence>
<reference evidence="8 9" key="1">
    <citation type="submission" date="2019-12" db="EMBL/GenBank/DDBJ databases">
        <title>The whole genome sequencing of a strain isolated from a Mars analog, Dalangtan Playa.</title>
        <authorList>
            <person name="Huang T."/>
        </authorList>
    </citation>
    <scope>NUCLEOTIDE SEQUENCE [LARGE SCALE GENOMIC DNA]</scope>
    <source>
        <strain evidence="8 9">DP4-553-S</strain>
    </source>
</reference>
<evidence type="ECO:0000259" key="7">
    <source>
        <dbReference type="Pfam" id="PF08281"/>
    </source>
</evidence>
<keyword evidence="3" id="KW-0731">Sigma factor</keyword>
<comment type="similarity">
    <text evidence="1">Belongs to the sigma-70 factor family. ECF subfamily.</text>
</comment>
<dbReference type="RefSeq" id="WP_209366083.1">
    <property type="nucleotide sequence ID" value="NZ_CP046956.1"/>
</dbReference>
<proteinExistence type="inferred from homology"/>
<keyword evidence="4" id="KW-0238">DNA-binding</keyword>
<keyword evidence="2" id="KW-0805">Transcription regulation</keyword>